<dbReference type="EMBL" id="BLAL01000229">
    <property type="protein sequence ID" value="GES94045.1"/>
    <property type="molecule type" value="Genomic_DNA"/>
</dbReference>
<comment type="caution">
    <text evidence="2">The sequence shown here is derived from an EMBL/GenBank/DDBJ whole genome shotgun (WGS) entry which is preliminary data.</text>
</comment>
<dbReference type="AlphaFoldDB" id="A0A8H3LXC7"/>
<dbReference type="Proteomes" id="UP000615446">
    <property type="component" value="Unassembled WGS sequence"/>
</dbReference>
<reference evidence="2" key="1">
    <citation type="submission" date="2019-10" db="EMBL/GenBank/DDBJ databases">
        <title>Conservation and host-specific expression of non-tandemly repeated heterogenous ribosome RNA gene in arbuscular mycorrhizal fungi.</title>
        <authorList>
            <person name="Maeda T."/>
            <person name="Kobayashi Y."/>
            <person name="Nakagawa T."/>
            <person name="Ezawa T."/>
            <person name="Yamaguchi K."/>
            <person name="Bino T."/>
            <person name="Nishimoto Y."/>
            <person name="Shigenobu S."/>
            <person name="Kawaguchi M."/>
        </authorList>
    </citation>
    <scope>NUCLEOTIDE SEQUENCE</scope>
    <source>
        <strain evidence="2">HR1</strain>
    </source>
</reference>
<evidence type="ECO:0000313" key="2">
    <source>
        <dbReference type="EMBL" id="GES94045.1"/>
    </source>
</evidence>
<evidence type="ECO:0000256" key="1">
    <source>
        <dbReference type="SAM" id="MobiDB-lite"/>
    </source>
</evidence>
<protein>
    <submittedName>
        <fullName evidence="2">Uncharacterized protein</fullName>
    </submittedName>
</protein>
<sequence length="78" mass="9185">MKIRHILVINVPLITWRHKTSFLSVTVTSLSSLNMEVNESTEEIMKPKEDNEEMEKEKEALINSQEEKEKIEKELMII</sequence>
<evidence type="ECO:0000313" key="3">
    <source>
        <dbReference type="Proteomes" id="UP000615446"/>
    </source>
</evidence>
<feature type="compositionally biased region" description="Basic and acidic residues" evidence="1">
    <location>
        <begin position="43"/>
        <end position="60"/>
    </location>
</feature>
<feature type="region of interest" description="Disordered" evidence="1">
    <location>
        <begin position="41"/>
        <end position="60"/>
    </location>
</feature>
<name>A0A8H3LXC7_9GLOM</name>
<accession>A0A8H3LXC7</accession>
<proteinExistence type="predicted"/>
<organism evidence="2 3">
    <name type="scientific">Rhizophagus clarus</name>
    <dbReference type="NCBI Taxonomy" id="94130"/>
    <lineage>
        <taxon>Eukaryota</taxon>
        <taxon>Fungi</taxon>
        <taxon>Fungi incertae sedis</taxon>
        <taxon>Mucoromycota</taxon>
        <taxon>Glomeromycotina</taxon>
        <taxon>Glomeromycetes</taxon>
        <taxon>Glomerales</taxon>
        <taxon>Glomeraceae</taxon>
        <taxon>Rhizophagus</taxon>
    </lineage>
</organism>
<gene>
    <name evidence="2" type="ORF">RCL2_002078700</name>
</gene>